<dbReference type="EMBL" id="LGYO01000029">
    <property type="protein sequence ID" value="KNZ41452.1"/>
    <property type="molecule type" value="Genomic_DNA"/>
</dbReference>
<accession>A0A0L6TZF3</accession>
<sequence>MSLHINYSDPDCAIEIERSKEFIHLATELGNYNQDLPLTNYQNDELIRLTVEQVKEAEAFKHGLKMGLYNGKGFGGDQ</sequence>
<reference evidence="2" key="1">
    <citation type="submission" date="2015-07" db="EMBL/GenBank/DDBJ databases">
        <title>Draft genome sequence of Acetobacterium bakii DSM 8293, a potential psychrophilic chemical producer through syngas fermentation.</title>
        <authorList>
            <person name="Song Y."/>
            <person name="Hwang S."/>
            <person name="Cho B.-K."/>
        </authorList>
    </citation>
    <scope>NUCLEOTIDE SEQUENCE [LARGE SCALE GENOMIC DNA]</scope>
    <source>
        <strain evidence="2">DSM 8239</strain>
    </source>
</reference>
<organism evidence="1 2">
    <name type="scientific">Acetobacterium bakii</name>
    <dbReference type="NCBI Taxonomy" id="52689"/>
    <lineage>
        <taxon>Bacteria</taxon>
        <taxon>Bacillati</taxon>
        <taxon>Bacillota</taxon>
        <taxon>Clostridia</taxon>
        <taxon>Eubacteriales</taxon>
        <taxon>Eubacteriaceae</taxon>
        <taxon>Acetobacterium</taxon>
    </lineage>
</organism>
<dbReference type="STRING" id="52689.AKG39_11830"/>
<keyword evidence="2" id="KW-1185">Reference proteome</keyword>
<proteinExistence type="predicted"/>
<dbReference type="RefSeq" id="WP_050740612.1">
    <property type="nucleotide sequence ID" value="NZ_LGYO01000029.1"/>
</dbReference>
<gene>
    <name evidence="1" type="ORF">AKG39_11830</name>
</gene>
<dbReference type="AlphaFoldDB" id="A0A0L6TZF3"/>
<protein>
    <submittedName>
        <fullName evidence="1">Uncharacterized protein</fullName>
    </submittedName>
</protein>
<evidence type="ECO:0000313" key="2">
    <source>
        <dbReference type="Proteomes" id="UP000036873"/>
    </source>
</evidence>
<comment type="caution">
    <text evidence="1">The sequence shown here is derived from an EMBL/GenBank/DDBJ whole genome shotgun (WGS) entry which is preliminary data.</text>
</comment>
<dbReference type="Proteomes" id="UP000036873">
    <property type="component" value="Unassembled WGS sequence"/>
</dbReference>
<evidence type="ECO:0000313" key="1">
    <source>
        <dbReference type="EMBL" id="KNZ41452.1"/>
    </source>
</evidence>
<name>A0A0L6TZF3_9FIRM</name>